<dbReference type="OrthoDB" id="10598520at2759"/>
<accession>A0A226F105</accession>
<sequence length="125" mass="14663">MEFQHPKCKQHTLMERIFRHCDVVPEGIRYSKKQISSLLQNIMHPKLPIDNEELEKLIAEHDRNGSGQLDFDSVTKIIFSFLMKQSIDSTVDLECYMENDLKGEDNRNDVNYRLSVDDFIIFGNL</sequence>
<keyword evidence="3" id="KW-1185">Reference proteome</keyword>
<gene>
    <name evidence="2" type="ORF">Fcan01_03687</name>
</gene>
<proteinExistence type="predicted"/>
<evidence type="ECO:0000313" key="3">
    <source>
        <dbReference type="Proteomes" id="UP000198287"/>
    </source>
</evidence>
<dbReference type="AlphaFoldDB" id="A0A226F105"/>
<organism evidence="2 3">
    <name type="scientific">Folsomia candida</name>
    <name type="common">Springtail</name>
    <dbReference type="NCBI Taxonomy" id="158441"/>
    <lineage>
        <taxon>Eukaryota</taxon>
        <taxon>Metazoa</taxon>
        <taxon>Ecdysozoa</taxon>
        <taxon>Arthropoda</taxon>
        <taxon>Hexapoda</taxon>
        <taxon>Collembola</taxon>
        <taxon>Entomobryomorpha</taxon>
        <taxon>Isotomoidea</taxon>
        <taxon>Isotomidae</taxon>
        <taxon>Proisotominae</taxon>
        <taxon>Folsomia</taxon>
    </lineage>
</organism>
<name>A0A226F105_FOLCA</name>
<feature type="domain" description="EF-hand" evidence="1">
    <location>
        <begin position="49"/>
        <end position="84"/>
    </location>
</feature>
<evidence type="ECO:0000259" key="1">
    <source>
        <dbReference type="PROSITE" id="PS50222"/>
    </source>
</evidence>
<dbReference type="GO" id="GO:0005509">
    <property type="term" value="F:calcium ion binding"/>
    <property type="evidence" value="ECO:0007669"/>
    <property type="project" value="InterPro"/>
</dbReference>
<dbReference type="PROSITE" id="PS50222">
    <property type="entry name" value="EF_HAND_2"/>
    <property type="match status" value="1"/>
</dbReference>
<dbReference type="SUPFAM" id="SSF47473">
    <property type="entry name" value="EF-hand"/>
    <property type="match status" value="1"/>
</dbReference>
<comment type="caution">
    <text evidence="2">The sequence shown here is derived from an EMBL/GenBank/DDBJ whole genome shotgun (WGS) entry which is preliminary data.</text>
</comment>
<evidence type="ECO:0000313" key="2">
    <source>
        <dbReference type="EMBL" id="OXA63459.1"/>
    </source>
</evidence>
<protein>
    <submittedName>
        <fullName evidence="2">Putative calcium-binding protein CML10</fullName>
    </submittedName>
</protein>
<dbReference type="InterPro" id="IPR002048">
    <property type="entry name" value="EF_hand_dom"/>
</dbReference>
<dbReference type="InterPro" id="IPR011992">
    <property type="entry name" value="EF-hand-dom_pair"/>
</dbReference>
<dbReference type="Gene3D" id="1.10.238.10">
    <property type="entry name" value="EF-hand"/>
    <property type="match status" value="1"/>
</dbReference>
<reference evidence="2 3" key="1">
    <citation type="submission" date="2015-12" db="EMBL/GenBank/DDBJ databases">
        <title>The genome of Folsomia candida.</title>
        <authorList>
            <person name="Faddeeva A."/>
            <person name="Derks M.F."/>
            <person name="Anvar Y."/>
            <person name="Smit S."/>
            <person name="Van Straalen N."/>
            <person name="Roelofs D."/>
        </authorList>
    </citation>
    <scope>NUCLEOTIDE SEQUENCE [LARGE SCALE GENOMIC DNA]</scope>
    <source>
        <strain evidence="2 3">VU population</strain>
        <tissue evidence="2">Whole body</tissue>
    </source>
</reference>
<dbReference type="Proteomes" id="UP000198287">
    <property type="component" value="Unassembled WGS sequence"/>
</dbReference>
<dbReference type="EMBL" id="LNIX01000001">
    <property type="protein sequence ID" value="OXA63459.1"/>
    <property type="molecule type" value="Genomic_DNA"/>
</dbReference>